<dbReference type="PROSITE" id="PS50878">
    <property type="entry name" value="RT_POL"/>
    <property type="match status" value="1"/>
</dbReference>
<evidence type="ECO:0000256" key="3">
    <source>
        <dbReference type="ARBA" id="ARBA00009727"/>
    </source>
</evidence>
<feature type="transmembrane region" description="Helical" evidence="11">
    <location>
        <begin position="222"/>
        <end position="240"/>
    </location>
</feature>
<evidence type="ECO:0000256" key="11">
    <source>
        <dbReference type="SAM" id="Phobius"/>
    </source>
</evidence>
<keyword evidence="13" id="KW-0695">RNA-directed DNA polymerase</keyword>
<feature type="transmembrane region" description="Helical" evidence="11">
    <location>
        <begin position="135"/>
        <end position="155"/>
    </location>
</feature>
<dbReference type="PANTHER" id="PTHR14083:SF0">
    <property type="entry name" value="YIP1D-INTERACTING FACTOR 1, ISOFORM C"/>
    <property type="match status" value="1"/>
</dbReference>
<keyword evidence="9" id="KW-0333">Golgi apparatus</keyword>
<dbReference type="PANTHER" id="PTHR14083">
    <property type="entry name" value="YIP1 INTERACTING FACTOR HOMOLOG YIF1 PROTEIN"/>
    <property type="match status" value="1"/>
</dbReference>
<evidence type="ECO:0000256" key="8">
    <source>
        <dbReference type="ARBA" id="ARBA00022989"/>
    </source>
</evidence>
<keyword evidence="8 11" id="KW-1133">Transmembrane helix</keyword>
<evidence type="ECO:0000256" key="2">
    <source>
        <dbReference type="ARBA" id="ARBA00004653"/>
    </source>
</evidence>
<proteinExistence type="inferred from homology"/>
<dbReference type="InterPro" id="IPR043502">
    <property type="entry name" value="DNA/RNA_pol_sf"/>
</dbReference>
<keyword evidence="13" id="KW-0808">Transferase</keyword>
<accession>A0ABQ5AY40</accession>
<dbReference type="EMBL" id="BQNB010012659">
    <property type="protein sequence ID" value="GJT06328.1"/>
    <property type="molecule type" value="Genomic_DNA"/>
</dbReference>
<keyword evidence="14" id="KW-1185">Reference proteome</keyword>
<feature type="transmembrane region" description="Helical" evidence="11">
    <location>
        <begin position="199"/>
        <end position="215"/>
    </location>
</feature>
<evidence type="ECO:0000313" key="14">
    <source>
        <dbReference type="Proteomes" id="UP001151760"/>
    </source>
</evidence>
<keyword evidence="5 11" id="KW-0812">Transmembrane</keyword>
<dbReference type="Pfam" id="PF00078">
    <property type="entry name" value="RVT_1"/>
    <property type="match status" value="1"/>
</dbReference>
<evidence type="ECO:0000313" key="13">
    <source>
        <dbReference type="EMBL" id="GJT06328.1"/>
    </source>
</evidence>
<dbReference type="SUPFAM" id="SSF56672">
    <property type="entry name" value="DNA/RNA polymerases"/>
    <property type="match status" value="1"/>
</dbReference>
<dbReference type="InterPro" id="IPR005578">
    <property type="entry name" value="Yif1_fam"/>
</dbReference>
<evidence type="ECO:0000256" key="6">
    <source>
        <dbReference type="ARBA" id="ARBA00022824"/>
    </source>
</evidence>
<feature type="transmembrane region" description="Helical" evidence="11">
    <location>
        <begin position="167"/>
        <end position="187"/>
    </location>
</feature>
<keyword evidence="6" id="KW-0256">Endoplasmic reticulum</keyword>
<name>A0ABQ5AY40_9ASTR</name>
<organism evidence="13 14">
    <name type="scientific">Tanacetum coccineum</name>
    <dbReference type="NCBI Taxonomy" id="301880"/>
    <lineage>
        <taxon>Eukaryota</taxon>
        <taxon>Viridiplantae</taxon>
        <taxon>Streptophyta</taxon>
        <taxon>Embryophyta</taxon>
        <taxon>Tracheophyta</taxon>
        <taxon>Spermatophyta</taxon>
        <taxon>Magnoliopsida</taxon>
        <taxon>eudicotyledons</taxon>
        <taxon>Gunneridae</taxon>
        <taxon>Pentapetalae</taxon>
        <taxon>asterids</taxon>
        <taxon>campanulids</taxon>
        <taxon>Asterales</taxon>
        <taxon>Asteraceae</taxon>
        <taxon>Asteroideae</taxon>
        <taxon>Anthemideae</taxon>
        <taxon>Anthemidinae</taxon>
        <taxon>Tanacetum</taxon>
    </lineage>
</organism>
<keyword evidence="4" id="KW-0813">Transport</keyword>
<reference evidence="13" key="1">
    <citation type="journal article" date="2022" name="Int. J. Mol. Sci.">
        <title>Draft Genome of Tanacetum Coccineum: Genomic Comparison of Closely Related Tanacetum-Family Plants.</title>
        <authorList>
            <person name="Yamashiro T."/>
            <person name="Shiraishi A."/>
            <person name="Nakayama K."/>
            <person name="Satake H."/>
        </authorList>
    </citation>
    <scope>NUCLEOTIDE SEQUENCE</scope>
</reference>
<evidence type="ECO:0000256" key="7">
    <source>
        <dbReference type="ARBA" id="ARBA00022927"/>
    </source>
</evidence>
<keyword evidence="7" id="KW-0653">Protein transport</keyword>
<gene>
    <name evidence="13" type="ORF">Tco_0840790</name>
</gene>
<keyword evidence="10 11" id="KW-0472">Membrane</keyword>
<evidence type="ECO:0000256" key="9">
    <source>
        <dbReference type="ARBA" id="ARBA00023034"/>
    </source>
</evidence>
<evidence type="ECO:0000256" key="5">
    <source>
        <dbReference type="ARBA" id="ARBA00022692"/>
    </source>
</evidence>
<feature type="domain" description="Reverse transcriptase" evidence="12">
    <location>
        <begin position="221"/>
        <end position="483"/>
    </location>
</feature>
<dbReference type="Proteomes" id="UP001151760">
    <property type="component" value="Unassembled WGS sequence"/>
</dbReference>
<comment type="caution">
    <text evidence="13">The sequence shown here is derived from an EMBL/GenBank/DDBJ whole genome shotgun (WGS) entry which is preliminary data.</text>
</comment>
<keyword evidence="13" id="KW-0548">Nucleotidyltransferase</keyword>
<dbReference type="Pfam" id="PF03878">
    <property type="entry name" value="YIF1"/>
    <property type="match status" value="1"/>
</dbReference>
<comment type="subcellular location">
    <subcellularLocation>
        <location evidence="1">Endoplasmic reticulum membrane</location>
        <topology evidence="1">Multi-pass membrane protein</topology>
    </subcellularLocation>
    <subcellularLocation>
        <location evidence="2">Golgi apparatus membrane</location>
        <topology evidence="2">Multi-pass membrane protein</topology>
    </subcellularLocation>
</comment>
<reference evidence="13" key="2">
    <citation type="submission" date="2022-01" db="EMBL/GenBank/DDBJ databases">
        <authorList>
            <person name="Yamashiro T."/>
            <person name="Shiraishi A."/>
            <person name="Satake H."/>
            <person name="Nakayama K."/>
        </authorList>
    </citation>
    <scope>NUCLEOTIDE SEQUENCE</scope>
</reference>
<dbReference type="GO" id="GO:0003964">
    <property type="term" value="F:RNA-directed DNA polymerase activity"/>
    <property type="evidence" value="ECO:0007669"/>
    <property type="project" value="UniProtKB-KW"/>
</dbReference>
<dbReference type="InterPro" id="IPR000477">
    <property type="entry name" value="RT_dom"/>
</dbReference>
<evidence type="ECO:0000256" key="4">
    <source>
        <dbReference type="ARBA" id="ARBA00022448"/>
    </source>
</evidence>
<evidence type="ECO:0000256" key="10">
    <source>
        <dbReference type="ARBA" id="ARBA00023136"/>
    </source>
</evidence>
<comment type="similarity">
    <text evidence="3">Belongs to the YIF1 family.</text>
</comment>
<evidence type="ECO:0000256" key="1">
    <source>
        <dbReference type="ARBA" id="ARBA00004477"/>
    </source>
</evidence>
<evidence type="ECO:0000259" key="12">
    <source>
        <dbReference type="PROSITE" id="PS50878"/>
    </source>
</evidence>
<sequence>MTVKSISGLARGVFERYLKMYDNPGLAGPRQPSSTPQTPFGNPFYGASSGLIRGGLGAYGEKILGSSSEYVQSNISRYFSDPQYYFQVNDHYVRNKLKVVLFPFLHRGHWTRITEPVGGRLSYKPPIYDINAPDLYIPLMAFGTYVVLAGFSLGLQGKFTPEALNWLFMKGIVGWFLQVSLLKMSLFSLGGAEAPLLDIVAYAGYAFTGLCVAVLGRIIVSYSYYFLMPWTCLCMGIFLVKTMKRVLFSEVRSFDSSRHHYLLLFIALPLRPDHCKAMAAKMYRSGGLGNMLIQSKKKQSLIFKVDFEKAYDSVRWDFLDDVLKKFGFGNKWRDWIQKCLRSSRGSIIINGSPTEEFQFFKGLKQGDPLSPFLFILIMESLHLSFQSVVDVGLFKGIHLSPLVDLSHMFYADDAVFVGQWCDDNINTLVHVLECFFRASGLRINMSKSKIMGVNVGDDKIKVAASKLGCLILNTPFTYLGTKVGGNMSRVQAWTEIIDKVKSRLSNWKLKSLSIGGRLTLLKSVLGSIPIFHMSIFKVPLTVLRSLESIRCQFFNGHELKSNKSSWVKWNSVLAAKEKGGLGVSSLFALNRALLMKWFWRFYSHNDSLWSRVIKAIYGVDGEVNKVSKYASRSCWRDIINEVRKLKDQGINMRDFMYIKVGNGETTKFWDDIWIGSKPLKLLFPRIYALDNIKDATICMKLNEPSLDNNFRRSIRGGIEQSQFKKELIRTCSFRDR</sequence>
<protein>
    <submittedName>
        <fullName evidence="13">RNA-directed DNA polymerase, eukaryota, reverse transcriptase zinc-binding domain protein</fullName>
    </submittedName>
</protein>